<comment type="similarity">
    <text evidence="8">Belongs to the COQ7 family.</text>
</comment>
<dbReference type="EC" id="1.14.99.60" evidence="8"/>
<accession>A0A248JME9</accession>
<feature type="binding site" evidence="8">
    <location>
        <position position="82"/>
    </location>
    <ligand>
        <name>Fe cation</name>
        <dbReference type="ChEBI" id="CHEBI:24875"/>
        <label>2</label>
    </ligand>
</feature>
<evidence type="ECO:0000256" key="6">
    <source>
        <dbReference type="ARBA" id="ARBA00023033"/>
    </source>
</evidence>
<dbReference type="Pfam" id="PF03232">
    <property type="entry name" value="COQ7"/>
    <property type="match status" value="1"/>
</dbReference>
<feature type="region of interest" description="Disordered" evidence="9">
    <location>
        <begin position="1"/>
        <end position="31"/>
    </location>
</feature>
<comment type="catalytic activity">
    <reaction evidence="8">
        <text>a 5-methoxy-2-methyl-3-(all-trans-polyprenyl)benzene-1,4-diol + AH2 + O2 = a 3-demethylubiquinol + A + H2O</text>
        <dbReference type="Rhea" id="RHEA:50908"/>
        <dbReference type="Rhea" id="RHEA-COMP:10859"/>
        <dbReference type="Rhea" id="RHEA-COMP:10914"/>
        <dbReference type="ChEBI" id="CHEBI:13193"/>
        <dbReference type="ChEBI" id="CHEBI:15377"/>
        <dbReference type="ChEBI" id="CHEBI:15379"/>
        <dbReference type="ChEBI" id="CHEBI:17499"/>
        <dbReference type="ChEBI" id="CHEBI:84167"/>
        <dbReference type="ChEBI" id="CHEBI:84422"/>
        <dbReference type="EC" id="1.14.99.60"/>
    </reaction>
</comment>
<dbReference type="SUPFAM" id="SSF47240">
    <property type="entry name" value="Ferritin-like"/>
    <property type="match status" value="1"/>
</dbReference>
<feature type="compositionally biased region" description="Pro residues" evidence="9">
    <location>
        <begin position="9"/>
        <end position="20"/>
    </location>
</feature>
<evidence type="ECO:0000256" key="5">
    <source>
        <dbReference type="ARBA" id="ARBA00023004"/>
    </source>
</evidence>
<reference evidence="10 11" key="1">
    <citation type="submission" date="2017-06" db="EMBL/GenBank/DDBJ databases">
        <title>Complete genome sequence of Nitrospirillum amazonense strain CBAmC, an endophytic nitrogen-fixing and plant growth-promoting bacterium, isolated from sugarcane.</title>
        <authorList>
            <person name="Schwab S."/>
            <person name="dos Santos Teixeira K.R."/>
            <person name="Simoes Araujo J.L."/>
            <person name="Soares Vidal M."/>
            <person name="Borges de Freitas H.R."/>
            <person name="Rivello Crivelaro A.L."/>
            <person name="Bueno de Camargo Nunes A."/>
            <person name="dos Santos C.M."/>
            <person name="Palmeira da Silva Rosa D."/>
            <person name="da Silva Padilha D."/>
            <person name="da Silva E."/>
            <person name="Araujo Terra L."/>
            <person name="Soares Mendes V."/>
            <person name="Farinelli L."/>
            <person name="Magalhaes Cruz L."/>
            <person name="Baldani J.I."/>
        </authorList>
    </citation>
    <scope>NUCLEOTIDE SEQUENCE [LARGE SCALE GENOMIC DNA]</scope>
    <source>
        <strain evidence="10 11">CBAmC</strain>
    </source>
</reference>
<feature type="binding site" evidence="8">
    <location>
        <position position="169"/>
    </location>
    <ligand>
        <name>Fe cation</name>
        <dbReference type="ChEBI" id="CHEBI:24875"/>
        <label>2</label>
    </ligand>
</feature>
<dbReference type="PANTHER" id="PTHR11237:SF4">
    <property type="entry name" value="5-DEMETHOXYUBIQUINONE HYDROXYLASE, MITOCHONDRIAL"/>
    <property type="match status" value="1"/>
</dbReference>
<dbReference type="GO" id="GO:0006744">
    <property type="term" value="P:ubiquinone biosynthetic process"/>
    <property type="evidence" value="ECO:0007669"/>
    <property type="project" value="UniProtKB-UniRule"/>
</dbReference>
<dbReference type="UniPathway" id="UPA00232"/>
<dbReference type="InterPro" id="IPR009078">
    <property type="entry name" value="Ferritin-like_SF"/>
</dbReference>
<keyword evidence="8" id="KW-1003">Cell membrane</keyword>
<dbReference type="GO" id="GO:0046872">
    <property type="term" value="F:metal ion binding"/>
    <property type="evidence" value="ECO:0007669"/>
    <property type="project" value="UniProtKB-KW"/>
</dbReference>
<feature type="binding site" evidence="8">
    <location>
        <position position="82"/>
    </location>
    <ligand>
        <name>Fe cation</name>
        <dbReference type="ChEBI" id="CHEBI:24875"/>
        <label>1</label>
    </ligand>
</feature>
<keyword evidence="4 8" id="KW-0560">Oxidoreductase</keyword>
<feature type="binding site" evidence="8">
    <location>
        <position position="166"/>
    </location>
    <ligand>
        <name>Fe cation</name>
        <dbReference type="ChEBI" id="CHEBI:24875"/>
        <label>2</label>
    </ligand>
</feature>
<feature type="binding site" evidence="8">
    <location>
        <position position="85"/>
    </location>
    <ligand>
        <name>Fe cation</name>
        <dbReference type="ChEBI" id="CHEBI:24875"/>
        <label>1</label>
    </ligand>
</feature>
<feature type="binding site" evidence="8">
    <location>
        <position position="52"/>
    </location>
    <ligand>
        <name>Fe cation</name>
        <dbReference type="ChEBI" id="CHEBI:24875"/>
        <label>1</label>
    </ligand>
</feature>
<comment type="function">
    <text evidence="8">Catalyzes the hydroxylation of 2-nonaprenyl-3-methyl-6-methoxy-1,4-benzoquinol during ubiquinone biosynthesis.</text>
</comment>
<sequence>MTATSTPAAPKPVAPKPVAPKPVERLARRPLPGDLGTEAQIARIIRVDQAGEYGAARIYAGQLSVLGKSPVGATIRHMEEQERVHLDTFNQMMVKRRVRPTALQPLWKVAGYALGAATALMGERAAMACTVAVEEAIDAHYAEQAERLGPGESELKATIEQFRAEELEHRDIGLAHDAELTTGYPVLYTLIKAGTRAVIWVAERV</sequence>
<keyword evidence="2 8" id="KW-0831">Ubiquinone biosynthesis</keyword>
<feature type="binding site" evidence="8">
    <location>
        <position position="166"/>
    </location>
    <ligand>
        <name>Fe cation</name>
        <dbReference type="ChEBI" id="CHEBI:24875"/>
        <label>1</label>
    </ligand>
</feature>
<dbReference type="AlphaFoldDB" id="A0A248JME9"/>
<evidence type="ECO:0000313" key="10">
    <source>
        <dbReference type="EMBL" id="ASG19819.1"/>
    </source>
</evidence>
<name>A0A248JME9_9PROT</name>
<feature type="binding site" evidence="8">
    <location>
        <position position="134"/>
    </location>
    <ligand>
        <name>Fe cation</name>
        <dbReference type="ChEBI" id="CHEBI:24875"/>
        <label>2</label>
    </ligand>
</feature>
<evidence type="ECO:0000256" key="7">
    <source>
        <dbReference type="ARBA" id="ARBA00023136"/>
    </source>
</evidence>
<evidence type="ECO:0000256" key="2">
    <source>
        <dbReference type="ARBA" id="ARBA00022688"/>
    </source>
</evidence>
<proteinExistence type="inferred from homology"/>
<keyword evidence="10" id="KW-0830">Ubiquinone</keyword>
<dbReference type="GO" id="GO:0008682">
    <property type="term" value="F:3-demethoxyubiquinol 3-hydroxylase activity"/>
    <property type="evidence" value="ECO:0007669"/>
    <property type="project" value="UniProtKB-EC"/>
</dbReference>
<evidence type="ECO:0000256" key="4">
    <source>
        <dbReference type="ARBA" id="ARBA00023002"/>
    </source>
</evidence>
<dbReference type="InterPro" id="IPR012347">
    <property type="entry name" value="Ferritin-like"/>
</dbReference>
<dbReference type="InterPro" id="IPR011566">
    <property type="entry name" value="Ubq_synth_Coq7"/>
</dbReference>
<evidence type="ECO:0000256" key="3">
    <source>
        <dbReference type="ARBA" id="ARBA00022723"/>
    </source>
</evidence>
<evidence type="ECO:0000256" key="8">
    <source>
        <dbReference type="HAMAP-Rule" id="MF_01658"/>
    </source>
</evidence>
<dbReference type="HAMAP" id="MF_01658">
    <property type="entry name" value="COQ7"/>
    <property type="match status" value="1"/>
</dbReference>
<keyword evidence="11" id="KW-1185">Reference proteome</keyword>
<dbReference type="Gene3D" id="1.20.1260.10">
    <property type="match status" value="1"/>
</dbReference>
<dbReference type="CDD" id="cd01042">
    <property type="entry name" value="DMQH"/>
    <property type="match status" value="1"/>
</dbReference>
<keyword evidence="3 8" id="KW-0479">Metal-binding</keyword>
<comment type="cofactor">
    <cofactor evidence="8">
        <name>Fe cation</name>
        <dbReference type="ChEBI" id="CHEBI:24875"/>
    </cofactor>
    <text evidence="8">Binds 2 iron ions per subunit.</text>
</comment>
<dbReference type="Proteomes" id="UP000197153">
    <property type="component" value="Chromosome 1"/>
</dbReference>
<protein>
    <recommendedName>
        <fullName evidence="8">3-demethoxyubiquinol 3-hydroxylase</fullName>
        <shortName evidence="8">DMQ hydroxylase</shortName>
        <ecNumber evidence="8">1.14.99.60</ecNumber>
    </recommendedName>
    <alternativeName>
        <fullName evidence="8">2-nonaprenyl-3-methyl-6-methoxy-1,4-benzoquinol hydroxylase</fullName>
    </alternativeName>
</protein>
<keyword evidence="7 8" id="KW-0472">Membrane</keyword>
<comment type="pathway">
    <text evidence="1 8">Cofactor biosynthesis; ubiquinone biosynthesis.</text>
</comment>
<evidence type="ECO:0000256" key="9">
    <source>
        <dbReference type="SAM" id="MobiDB-lite"/>
    </source>
</evidence>
<dbReference type="PANTHER" id="PTHR11237">
    <property type="entry name" value="COENZYME Q10 BIOSYNTHESIS PROTEIN 7"/>
    <property type="match status" value="1"/>
</dbReference>
<keyword evidence="5 8" id="KW-0408">Iron</keyword>
<dbReference type="RefSeq" id="WP_088870772.1">
    <property type="nucleotide sequence ID" value="NZ_CP022110.1"/>
</dbReference>
<dbReference type="EMBL" id="CP022110">
    <property type="protein sequence ID" value="ASG19819.1"/>
    <property type="molecule type" value="Genomic_DNA"/>
</dbReference>
<evidence type="ECO:0000313" key="11">
    <source>
        <dbReference type="Proteomes" id="UP000197153"/>
    </source>
</evidence>
<keyword evidence="6 8" id="KW-0503">Monooxygenase</keyword>
<organism evidence="10 11">
    <name type="scientific">Nitrospirillum viridazoti CBAmc</name>
    <dbReference type="NCBI Taxonomy" id="1441467"/>
    <lineage>
        <taxon>Bacteria</taxon>
        <taxon>Pseudomonadati</taxon>
        <taxon>Pseudomonadota</taxon>
        <taxon>Alphaproteobacteria</taxon>
        <taxon>Rhodospirillales</taxon>
        <taxon>Azospirillaceae</taxon>
        <taxon>Nitrospirillum</taxon>
        <taxon>Nitrospirillum viridazoti</taxon>
    </lineage>
</organism>
<dbReference type="KEGG" id="nao:Y958_02460"/>
<gene>
    <name evidence="8" type="primary">coq7</name>
    <name evidence="10" type="ORF">Y958_02460</name>
</gene>
<comment type="subcellular location">
    <subcellularLocation>
        <location evidence="8">Cell membrane</location>
        <topology evidence="8">Peripheral membrane protein</topology>
    </subcellularLocation>
</comment>
<dbReference type="GO" id="GO:0005886">
    <property type="term" value="C:plasma membrane"/>
    <property type="evidence" value="ECO:0007669"/>
    <property type="project" value="UniProtKB-SubCell"/>
</dbReference>
<evidence type="ECO:0000256" key="1">
    <source>
        <dbReference type="ARBA" id="ARBA00004749"/>
    </source>
</evidence>